<name>A0A8K0RG04_9PLEO</name>
<evidence type="ECO:0000313" key="2">
    <source>
        <dbReference type="Proteomes" id="UP000813461"/>
    </source>
</evidence>
<protein>
    <submittedName>
        <fullName evidence="1">Uncharacterized protein</fullName>
    </submittedName>
</protein>
<dbReference type="EMBL" id="JAGMVJ010000002">
    <property type="protein sequence ID" value="KAH7093359.1"/>
    <property type="molecule type" value="Genomic_DNA"/>
</dbReference>
<proteinExistence type="predicted"/>
<organism evidence="1 2">
    <name type="scientific">Paraphoma chrysanthemicola</name>
    <dbReference type="NCBI Taxonomy" id="798071"/>
    <lineage>
        <taxon>Eukaryota</taxon>
        <taxon>Fungi</taxon>
        <taxon>Dikarya</taxon>
        <taxon>Ascomycota</taxon>
        <taxon>Pezizomycotina</taxon>
        <taxon>Dothideomycetes</taxon>
        <taxon>Pleosporomycetidae</taxon>
        <taxon>Pleosporales</taxon>
        <taxon>Pleosporineae</taxon>
        <taxon>Phaeosphaeriaceae</taxon>
        <taxon>Paraphoma</taxon>
    </lineage>
</organism>
<reference evidence="1" key="1">
    <citation type="journal article" date="2021" name="Nat. Commun.">
        <title>Genetic determinants of endophytism in the Arabidopsis root mycobiome.</title>
        <authorList>
            <person name="Mesny F."/>
            <person name="Miyauchi S."/>
            <person name="Thiergart T."/>
            <person name="Pickel B."/>
            <person name="Atanasova L."/>
            <person name="Karlsson M."/>
            <person name="Huettel B."/>
            <person name="Barry K.W."/>
            <person name="Haridas S."/>
            <person name="Chen C."/>
            <person name="Bauer D."/>
            <person name="Andreopoulos W."/>
            <person name="Pangilinan J."/>
            <person name="LaButti K."/>
            <person name="Riley R."/>
            <person name="Lipzen A."/>
            <person name="Clum A."/>
            <person name="Drula E."/>
            <person name="Henrissat B."/>
            <person name="Kohler A."/>
            <person name="Grigoriev I.V."/>
            <person name="Martin F.M."/>
            <person name="Hacquard S."/>
        </authorList>
    </citation>
    <scope>NUCLEOTIDE SEQUENCE</scope>
    <source>
        <strain evidence="1">MPI-SDFR-AT-0120</strain>
    </source>
</reference>
<sequence length="523" mass="60956">MFPFQKAPASVSAYRIPNRSVFYLQLNHAHGKSKNIRVRRSYAPDHGKDCVEISIGQVWVSLADWLYKRYKSARSSQCSPSVYRYLIEQYVRERQDTDYDFWVRTLGMNIRLSHFGAIGSCQCILNRPNIAPAFLSIRHTPPTLSWPDVRVADLRVRFSLGIRTLERPFFDWLEMLAYKPPIVPVTQNVWWRANGKAFRFLDLPAELRLCIYRHISGIYTWLHIMERFRDHSSPSKIHSNLVLYDTACPKVSWAQWKHLDVRTPALDPGNNKAPFLTNLLKASRLIASEVWAFSMRHTIKHFVSPQVLGSVFVRIRTEHLRRISLGFSNLGYFNFVGLEASRSPRAGFENTEDCDIELLARIPTLFHLNFHFRVIRPRKVQGSWQSRDPWAFMGHKTGTDRISCQRIFVQWFLIMAYAHIEDIPRITLSGDISRSTRVKWEAIFEDACKGHRYDMSGLIQRIQSTPWKNLPPTCTCFHPCDWWNLHGPYANGVADPNFISPTTPWPDEEGYDPQKHDRFICED</sequence>
<evidence type="ECO:0000313" key="1">
    <source>
        <dbReference type="EMBL" id="KAH7093359.1"/>
    </source>
</evidence>
<comment type="caution">
    <text evidence="1">The sequence shown here is derived from an EMBL/GenBank/DDBJ whole genome shotgun (WGS) entry which is preliminary data.</text>
</comment>
<accession>A0A8K0RG04</accession>
<dbReference type="AlphaFoldDB" id="A0A8K0RG04"/>
<keyword evidence="2" id="KW-1185">Reference proteome</keyword>
<dbReference type="OrthoDB" id="5335493at2759"/>
<gene>
    <name evidence="1" type="ORF">FB567DRAFT_576074</name>
</gene>
<dbReference type="Proteomes" id="UP000813461">
    <property type="component" value="Unassembled WGS sequence"/>
</dbReference>